<dbReference type="EnsemblMetazoa" id="G4633.1">
    <property type="protein sequence ID" value="G4633.1:cds"/>
    <property type="gene ID" value="G4633"/>
</dbReference>
<evidence type="ECO:0000313" key="4">
    <source>
        <dbReference type="EnsemblMetazoa" id="G4633.1:cds"/>
    </source>
</evidence>
<dbReference type="OMA" id="EMYRTHF"/>
<dbReference type="Proteomes" id="UP000005408">
    <property type="component" value="Unassembled WGS sequence"/>
</dbReference>
<dbReference type="GO" id="GO:0005886">
    <property type="term" value="C:plasma membrane"/>
    <property type="evidence" value="ECO:0007669"/>
    <property type="project" value="TreeGrafter"/>
</dbReference>
<dbReference type="OrthoDB" id="10004999at2759"/>
<dbReference type="PANTHER" id="PTHR22826">
    <property type="entry name" value="RHO GUANINE EXCHANGE FACTOR-RELATED"/>
    <property type="match status" value="1"/>
</dbReference>
<feature type="compositionally biased region" description="Polar residues" evidence="2">
    <location>
        <begin position="627"/>
        <end position="646"/>
    </location>
</feature>
<evidence type="ECO:0000256" key="1">
    <source>
        <dbReference type="ARBA" id="ARBA00022658"/>
    </source>
</evidence>
<protein>
    <recommendedName>
        <fullName evidence="3">CRAL-TRIO domain-containing protein</fullName>
    </recommendedName>
</protein>
<dbReference type="AlphaFoldDB" id="A0A8W8MZH1"/>
<feature type="compositionally biased region" description="Basic and acidic residues" evidence="2">
    <location>
        <begin position="798"/>
        <end position="810"/>
    </location>
</feature>
<dbReference type="Pfam" id="PF13716">
    <property type="entry name" value="CRAL_TRIO_2"/>
    <property type="match status" value="1"/>
</dbReference>
<feature type="region of interest" description="Disordered" evidence="2">
    <location>
        <begin position="601"/>
        <end position="646"/>
    </location>
</feature>
<dbReference type="SMR" id="A0A8W8MZH1"/>
<proteinExistence type="predicted"/>
<keyword evidence="1" id="KW-0344">Guanine-nucleotide releasing factor</keyword>
<evidence type="ECO:0000256" key="2">
    <source>
        <dbReference type="SAM" id="MobiDB-lite"/>
    </source>
</evidence>
<sequence>MRRSTNSNASFDEDVMMKGYAIFTGGLDMAGNPLITFPALEKTPAWSSDNLFRLLLYMTDIAELILKRKSMAFLADFHRGYSEEKMALLVQALQSLELEKKGTVAVLYVLKPKSRGKSHALKKLLGIKQKRDQVSFASQFKSILLKSITALHTQIEPSQLTRDFGGTIAYDQHSWMYFFKKILPTVALSEETLERSADIRDKTLLLEDYETNGHTSKELRKHKKDVYQRYRNLQGESNIKTSIQKCKQALHLLDERSENDPLGNLHPILIMEVTTHVRTMYNQLLQLQKELDEIWKELNCFLDKEIDIKTRREEAELLCVDVSERFWPILSQHPTLASCLKQAEMYRTHFATTLYDPATQMMSTATQILQHLRLVQNESSEHASNVKAVVKRLTNTIRPFTHQLNSINQIYTSIHVFFFIYEKSLTWYKRSLNFIPNSLCNLAMETNPDEVSFLSAPPDWKYSVRTFLKKHPAPKEDPIAILDKNAPREIDIATKTRGRKLANRLRVLISIMQDTYLDVSCIKAIHAWKQEDSFEENIHLHEAEQFEAEINPVLLSPFKRQRPSRLRRRICRSRSNHQKNQTKSSFRIGCDGKIRHVRNESSDTDALGFSSESGSVGKGDDPGNFLNGANSWQQHNKHNNPFSNRVRSFKSTSSIQSSGNWSMKTDSAVDFIYKITSSRALTSEKKLQFVSDVLLAMDNGEDEDNDDDEGITNFNDDYRDVLFVNPHRNGTPAETISELTGRLCKSLDNILDDDIRQDQRSLNSYQQTKSLSNIHSADSEVQLWEKIESRSASMKSVHLIDREDSSKSDESGEEVDDSAPLEVLQRNKPMRQNIRRKRRNTTDNFDTSELENDFLTRNNSERIAMTHNMIESTRKNLEKVQEIRNGISSSPDFRTFLPDTSLGVGLKSDSTIDSCLLAIDPKSSGGGFYIGEENTRNKQYDV</sequence>
<dbReference type="InterPro" id="IPR051336">
    <property type="entry name" value="RhoGEF_Guanine_NuclExch_SF"/>
</dbReference>
<evidence type="ECO:0000313" key="5">
    <source>
        <dbReference type="Proteomes" id="UP000005408"/>
    </source>
</evidence>
<feature type="region of interest" description="Disordered" evidence="2">
    <location>
        <begin position="794"/>
        <end position="820"/>
    </location>
</feature>
<evidence type="ECO:0000259" key="3">
    <source>
        <dbReference type="PROSITE" id="PS50191"/>
    </source>
</evidence>
<reference evidence="4" key="1">
    <citation type="submission" date="2022-08" db="UniProtKB">
        <authorList>
            <consortium name="EnsemblMetazoa"/>
        </authorList>
    </citation>
    <scope>IDENTIFICATION</scope>
    <source>
        <strain evidence="4">05x7-T-G4-1.051#20</strain>
    </source>
</reference>
<dbReference type="GO" id="GO:0019898">
    <property type="term" value="C:extrinsic component of membrane"/>
    <property type="evidence" value="ECO:0007669"/>
    <property type="project" value="TreeGrafter"/>
</dbReference>
<dbReference type="GO" id="GO:0005085">
    <property type="term" value="F:guanyl-nucleotide exchange factor activity"/>
    <property type="evidence" value="ECO:0007669"/>
    <property type="project" value="UniProtKB-KW"/>
</dbReference>
<feature type="domain" description="CRAL-TRIO" evidence="3">
    <location>
        <begin position="12"/>
        <end position="172"/>
    </location>
</feature>
<dbReference type="GO" id="GO:0005737">
    <property type="term" value="C:cytoplasm"/>
    <property type="evidence" value="ECO:0007669"/>
    <property type="project" value="TreeGrafter"/>
</dbReference>
<accession>A0A8W8MZH1</accession>
<organism evidence="4 5">
    <name type="scientific">Magallana gigas</name>
    <name type="common">Pacific oyster</name>
    <name type="synonym">Crassostrea gigas</name>
    <dbReference type="NCBI Taxonomy" id="29159"/>
    <lineage>
        <taxon>Eukaryota</taxon>
        <taxon>Metazoa</taxon>
        <taxon>Spiralia</taxon>
        <taxon>Lophotrochozoa</taxon>
        <taxon>Mollusca</taxon>
        <taxon>Bivalvia</taxon>
        <taxon>Autobranchia</taxon>
        <taxon>Pteriomorphia</taxon>
        <taxon>Ostreida</taxon>
        <taxon>Ostreoidea</taxon>
        <taxon>Ostreidae</taxon>
        <taxon>Magallana</taxon>
    </lineage>
</organism>
<dbReference type="InterPro" id="IPR001251">
    <property type="entry name" value="CRAL-TRIO_dom"/>
</dbReference>
<name>A0A8W8MZH1_MAGGI</name>
<dbReference type="PANTHER" id="PTHR22826:SF117">
    <property type="entry name" value="PLECKSTRIN HOMOLOGY DOMAIN-CONTAINING FAMILY G MEMBER 4B-RELATED"/>
    <property type="match status" value="1"/>
</dbReference>
<keyword evidence="5" id="KW-1185">Reference proteome</keyword>
<dbReference type="GO" id="GO:0007411">
    <property type="term" value="P:axon guidance"/>
    <property type="evidence" value="ECO:0007669"/>
    <property type="project" value="TreeGrafter"/>
</dbReference>
<dbReference type="PROSITE" id="PS50191">
    <property type="entry name" value="CRAL_TRIO"/>
    <property type="match status" value="1"/>
</dbReference>